<dbReference type="Proteomes" id="UP000191691">
    <property type="component" value="Unassembled WGS sequence"/>
</dbReference>
<accession>A0A1V6Y4D3</accession>
<keyword evidence="2" id="KW-1185">Reference proteome</keyword>
<dbReference type="AlphaFoldDB" id="A0A1V6Y4D3"/>
<name>A0A1V6Y4D3_PENNA</name>
<protein>
    <submittedName>
        <fullName evidence="1">Uncharacterized protein</fullName>
    </submittedName>
</protein>
<dbReference type="EMBL" id="MOOB01000037">
    <property type="protein sequence ID" value="OQE82223.1"/>
    <property type="molecule type" value="Genomic_DNA"/>
</dbReference>
<evidence type="ECO:0000313" key="1">
    <source>
        <dbReference type="EMBL" id="OQE82223.1"/>
    </source>
</evidence>
<proteinExistence type="predicted"/>
<reference evidence="2" key="1">
    <citation type="journal article" date="2017" name="Nat. Microbiol.">
        <title>Global analysis of biosynthetic gene clusters reveals vast potential of secondary metabolite production in Penicillium species.</title>
        <authorList>
            <person name="Nielsen J.C."/>
            <person name="Grijseels S."/>
            <person name="Prigent S."/>
            <person name="Ji B."/>
            <person name="Dainat J."/>
            <person name="Nielsen K.F."/>
            <person name="Frisvad J.C."/>
            <person name="Workman M."/>
            <person name="Nielsen J."/>
        </authorList>
    </citation>
    <scope>NUCLEOTIDE SEQUENCE [LARGE SCALE GENOMIC DNA]</scope>
    <source>
        <strain evidence="2">IBT 13039</strain>
    </source>
</reference>
<comment type="caution">
    <text evidence="1">The sequence shown here is derived from an EMBL/GenBank/DDBJ whole genome shotgun (WGS) entry which is preliminary data.</text>
</comment>
<evidence type="ECO:0000313" key="2">
    <source>
        <dbReference type="Proteomes" id="UP000191691"/>
    </source>
</evidence>
<organism evidence="1 2">
    <name type="scientific">Penicillium nalgiovense</name>
    <dbReference type="NCBI Taxonomy" id="60175"/>
    <lineage>
        <taxon>Eukaryota</taxon>
        <taxon>Fungi</taxon>
        <taxon>Dikarya</taxon>
        <taxon>Ascomycota</taxon>
        <taxon>Pezizomycotina</taxon>
        <taxon>Eurotiomycetes</taxon>
        <taxon>Eurotiomycetidae</taxon>
        <taxon>Eurotiales</taxon>
        <taxon>Aspergillaceae</taxon>
        <taxon>Penicillium</taxon>
    </lineage>
</organism>
<sequence length="188" mass="20953">MEASRCFDDVPGTVIALPSASADDPNLAHAWVIGTQLSENVYRIQGSDMTHGLGPLFADGKLECRCQDDRKRGLMRIYLQVPHSKTEFRTPARRAEQAVALPGHAEINGIKEVHRIGSTAAPKLLALCQAKQSDTGIFPGGYFDHLVWEKVPGESMDTKKSWELPEKCRTDIRSKFKALFRQISMPLY</sequence>
<gene>
    <name evidence="1" type="ORF">PENNAL_c0037G10750</name>
</gene>